<sequence>MELMKEADSMNGKIIGILAILIGIWQIAIAQKMYQDIRRTVKQPKLSIFFGVTVCLIIGVIFLMIGGSLLR</sequence>
<evidence type="ECO:0000256" key="1">
    <source>
        <dbReference type="SAM" id="Phobius"/>
    </source>
</evidence>
<reference evidence="2 3" key="1">
    <citation type="journal article" date="2015" name="Genome Announc.">
        <title>Expanding the biotechnology potential of lactobacilli through comparative genomics of 213 strains and associated genera.</title>
        <authorList>
            <person name="Sun Z."/>
            <person name="Harris H.M."/>
            <person name="McCann A."/>
            <person name="Guo C."/>
            <person name="Argimon S."/>
            <person name="Zhang W."/>
            <person name="Yang X."/>
            <person name="Jeffery I.B."/>
            <person name="Cooney J.C."/>
            <person name="Kagawa T.F."/>
            <person name="Liu W."/>
            <person name="Song Y."/>
            <person name="Salvetti E."/>
            <person name="Wrobel A."/>
            <person name="Rasinkangas P."/>
            <person name="Parkhill J."/>
            <person name="Rea M.C."/>
            <person name="O'Sullivan O."/>
            <person name="Ritari J."/>
            <person name="Douillard F.P."/>
            <person name="Paul Ross R."/>
            <person name="Yang R."/>
            <person name="Briner A.E."/>
            <person name="Felis G.E."/>
            <person name="de Vos W.M."/>
            <person name="Barrangou R."/>
            <person name="Klaenhammer T.R."/>
            <person name="Caufield P.W."/>
            <person name="Cui Y."/>
            <person name="Zhang H."/>
            <person name="O'Toole P.W."/>
        </authorList>
    </citation>
    <scope>NUCLEOTIDE SEQUENCE [LARGE SCALE GENOMIC DNA]</scope>
    <source>
        <strain evidence="2 3">DSM 19674</strain>
    </source>
</reference>
<dbReference type="AlphaFoldDB" id="A0A0R1KV87"/>
<keyword evidence="1" id="KW-0472">Membrane</keyword>
<keyword evidence="3" id="KW-1185">Reference proteome</keyword>
<name>A0A0R1KV87_9LACO</name>
<comment type="caution">
    <text evidence="2">The sequence shown here is derived from an EMBL/GenBank/DDBJ whole genome shotgun (WGS) entry which is preliminary data.</text>
</comment>
<dbReference type="STRING" id="1423788.FC78_GL000949"/>
<protein>
    <submittedName>
        <fullName evidence="2">Uncharacterized protein</fullName>
    </submittedName>
</protein>
<accession>A0A0R1KV87</accession>
<dbReference type="Proteomes" id="UP000051515">
    <property type="component" value="Unassembled WGS sequence"/>
</dbReference>
<keyword evidence="1" id="KW-0812">Transmembrane</keyword>
<dbReference type="PATRIC" id="fig|1423788.3.peg.976"/>
<feature type="transmembrane region" description="Helical" evidence="1">
    <location>
        <begin position="46"/>
        <end position="70"/>
    </location>
</feature>
<evidence type="ECO:0000313" key="2">
    <source>
        <dbReference type="EMBL" id="KRK83946.1"/>
    </source>
</evidence>
<dbReference type="EMBL" id="AZDY01000029">
    <property type="protein sequence ID" value="KRK83946.1"/>
    <property type="molecule type" value="Genomic_DNA"/>
</dbReference>
<dbReference type="RefSeq" id="WP_056950893.1">
    <property type="nucleotide sequence ID" value="NZ_AZDY01000029.1"/>
</dbReference>
<feature type="transmembrane region" description="Helical" evidence="1">
    <location>
        <begin position="14"/>
        <end position="34"/>
    </location>
</feature>
<dbReference type="OrthoDB" id="9920925at2"/>
<organism evidence="2 3">
    <name type="scientific">Companilactobacillus bobalius DSM 19674</name>
    <dbReference type="NCBI Taxonomy" id="1423788"/>
    <lineage>
        <taxon>Bacteria</taxon>
        <taxon>Bacillati</taxon>
        <taxon>Bacillota</taxon>
        <taxon>Bacilli</taxon>
        <taxon>Lactobacillales</taxon>
        <taxon>Lactobacillaceae</taxon>
        <taxon>Companilactobacillus</taxon>
        <taxon>Companilactobacillus bobalius</taxon>
    </lineage>
</organism>
<keyword evidence="1" id="KW-1133">Transmembrane helix</keyword>
<proteinExistence type="predicted"/>
<gene>
    <name evidence="2" type="ORF">FC78_GL000949</name>
</gene>
<evidence type="ECO:0000313" key="3">
    <source>
        <dbReference type="Proteomes" id="UP000051515"/>
    </source>
</evidence>